<evidence type="ECO:0000313" key="8">
    <source>
        <dbReference type="Proteomes" id="UP000024842"/>
    </source>
</evidence>
<dbReference type="EMBL" id="BAUP01000093">
    <property type="protein sequence ID" value="GAJ46431.1"/>
    <property type="molecule type" value="Genomic_DNA"/>
</dbReference>
<dbReference type="InterPro" id="IPR000297">
    <property type="entry name" value="PPIase_PpiC"/>
</dbReference>
<reference evidence="7 8" key="1">
    <citation type="journal article" date="2014" name="FEMS Microbiol. Lett.">
        <title>Draft genome sequences of three Holospora species (Holospora obtusa, Holospora undulata, and Holospora elegans), endonuclear symbiotic bacteria of the ciliate Paramecium caudatum.</title>
        <authorList>
            <person name="Dohra H."/>
            <person name="Tanaka K."/>
            <person name="Suzuki T."/>
            <person name="Fujishima M."/>
            <person name="Suzuki H."/>
        </authorList>
    </citation>
    <scope>NUCLEOTIDE SEQUENCE [LARGE SCALE GENOMIC DNA]</scope>
    <source>
        <strain evidence="7 8">E1</strain>
    </source>
</reference>
<dbReference type="Proteomes" id="UP000024842">
    <property type="component" value="Unassembled WGS sequence"/>
</dbReference>
<keyword evidence="5" id="KW-0697">Rotamase</keyword>
<comment type="caution">
    <text evidence="7">The sequence shown here is derived from an EMBL/GenBank/DDBJ whole genome shotgun (WGS) entry which is preliminary data.</text>
</comment>
<proteinExistence type="predicted"/>
<sequence length="330" mass="38746">MRFKINVTKFFLKIIFRCSIFTPILSNADKIDCFVLATVQKRPITTLDVWARFLFLPKIHQVFIPQASFFQYAPSIFRQILMERLQLALAVQYKIEIPAQQLEQMYRFWLKDLKKSCPTVSLLPEEIKIIKEQLRANLSWDSYIEGRYGSDFFVSKEEIAAYKKNWYQRPATLKYIRYGEIVIFYKLHPEEALKEMTNIRDMLDQGAPFPQVASQFSQSNSKKNAGIVEWIPEHMLEPDLLKIFSESTEGQISGPYVLKNLRAVVCVVFLGRKMQKELKQVCPPDSEIRAILRHERKKSRIQQEIDKLLNGENYEILKGAEKYFSPDLKE</sequence>
<dbReference type="InterPro" id="IPR027304">
    <property type="entry name" value="Trigger_fact/SurA_dom_sf"/>
</dbReference>
<dbReference type="PANTHER" id="PTHR47637">
    <property type="entry name" value="CHAPERONE SURA"/>
    <property type="match status" value="1"/>
</dbReference>
<keyword evidence="8" id="KW-1185">Reference proteome</keyword>
<evidence type="ECO:0000256" key="2">
    <source>
        <dbReference type="ARBA" id="ARBA00022729"/>
    </source>
</evidence>
<dbReference type="PANTHER" id="PTHR47637:SF1">
    <property type="entry name" value="CHAPERONE SURA"/>
    <property type="match status" value="1"/>
</dbReference>
<dbReference type="GO" id="GO:0003755">
    <property type="term" value="F:peptidyl-prolyl cis-trans isomerase activity"/>
    <property type="evidence" value="ECO:0007669"/>
    <property type="project" value="UniProtKB-KW"/>
</dbReference>
<keyword evidence="5" id="KW-0413">Isomerase</keyword>
<gene>
    <name evidence="7" type="ORF">HE1_00765</name>
</gene>
<evidence type="ECO:0000256" key="3">
    <source>
        <dbReference type="ARBA" id="ARBA00030642"/>
    </source>
</evidence>
<feature type="domain" description="PpiC" evidence="6">
    <location>
        <begin position="183"/>
        <end position="255"/>
    </location>
</feature>
<organism evidence="7 8">
    <name type="scientific">Holospora elegans E1</name>
    <dbReference type="NCBI Taxonomy" id="1427503"/>
    <lineage>
        <taxon>Bacteria</taxon>
        <taxon>Pseudomonadati</taxon>
        <taxon>Pseudomonadota</taxon>
        <taxon>Alphaproteobacteria</taxon>
        <taxon>Holosporales</taxon>
        <taxon>Holosporaceae</taxon>
        <taxon>Holospora</taxon>
    </lineage>
</organism>
<accession>A0A023DYD0</accession>
<dbReference type="PROSITE" id="PS50198">
    <property type="entry name" value="PPIC_PPIASE_2"/>
    <property type="match status" value="1"/>
</dbReference>
<dbReference type="AlphaFoldDB" id="A0A023DYD0"/>
<dbReference type="Gene3D" id="3.10.50.40">
    <property type="match status" value="1"/>
</dbReference>
<dbReference type="InterPro" id="IPR046357">
    <property type="entry name" value="PPIase_dom_sf"/>
</dbReference>
<dbReference type="InterPro" id="IPR050280">
    <property type="entry name" value="OMP_Chaperone_SurA"/>
</dbReference>
<dbReference type="Pfam" id="PF00639">
    <property type="entry name" value="Rotamase"/>
    <property type="match status" value="1"/>
</dbReference>
<evidence type="ECO:0000256" key="1">
    <source>
        <dbReference type="ARBA" id="ARBA00018370"/>
    </source>
</evidence>
<keyword evidence="2" id="KW-0732">Signal</keyword>
<evidence type="ECO:0000256" key="5">
    <source>
        <dbReference type="PROSITE-ProRule" id="PRU00278"/>
    </source>
</evidence>
<dbReference type="OrthoDB" id="9791746at2"/>
<evidence type="ECO:0000256" key="4">
    <source>
        <dbReference type="ARBA" id="ARBA00031484"/>
    </source>
</evidence>
<protein>
    <recommendedName>
        <fullName evidence="1">Parvulin-like PPIase</fullName>
    </recommendedName>
    <alternativeName>
        <fullName evidence="3">Peptidyl-prolyl cis-trans isomerase plp</fullName>
    </alternativeName>
    <alternativeName>
        <fullName evidence="4">Rotamase plp</fullName>
    </alternativeName>
</protein>
<dbReference type="SUPFAM" id="SSF109998">
    <property type="entry name" value="Triger factor/SurA peptide-binding domain-like"/>
    <property type="match status" value="1"/>
</dbReference>
<dbReference type="STRING" id="1427503.HE1_00765"/>
<dbReference type="SUPFAM" id="SSF54534">
    <property type="entry name" value="FKBP-like"/>
    <property type="match status" value="1"/>
</dbReference>
<evidence type="ECO:0000259" key="6">
    <source>
        <dbReference type="PROSITE" id="PS50198"/>
    </source>
</evidence>
<evidence type="ECO:0000313" key="7">
    <source>
        <dbReference type="EMBL" id="GAJ46431.1"/>
    </source>
</evidence>
<name>A0A023DYD0_9PROT</name>